<dbReference type="InterPro" id="IPR036388">
    <property type="entry name" value="WH-like_DNA-bd_sf"/>
</dbReference>
<dbReference type="EMBL" id="MTJN01000002">
    <property type="protein sequence ID" value="OOV09154.1"/>
    <property type="molecule type" value="Genomic_DNA"/>
</dbReference>
<evidence type="ECO:0000256" key="3">
    <source>
        <dbReference type="ARBA" id="ARBA00023163"/>
    </source>
</evidence>
<dbReference type="InterPro" id="IPR016032">
    <property type="entry name" value="Sig_transdc_resp-reg_C-effctor"/>
</dbReference>
<keyword evidence="3" id="KW-0804">Transcription</keyword>
<evidence type="ECO:0000259" key="4">
    <source>
        <dbReference type="PROSITE" id="PS50043"/>
    </source>
</evidence>
<proteinExistence type="predicted"/>
<dbReference type="GO" id="GO:0003677">
    <property type="term" value="F:DNA binding"/>
    <property type="evidence" value="ECO:0007669"/>
    <property type="project" value="UniProtKB-KW"/>
</dbReference>
<evidence type="ECO:0000256" key="2">
    <source>
        <dbReference type="ARBA" id="ARBA00023125"/>
    </source>
</evidence>
<dbReference type="AlphaFoldDB" id="A0A1T1AYF9"/>
<protein>
    <submittedName>
        <fullName evidence="5">Transcriptional regulator EpsA</fullName>
    </submittedName>
</protein>
<dbReference type="Pfam" id="PF00196">
    <property type="entry name" value="GerE"/>
    <property type="match status" value="1"/>
</dbReference>
<dbReference type="Proteomes" id="UP000190750">
    <property type="component" value="Unassembled WGS sequence"/>
</dbReference>
<dbReference type="NCBIfam" id="TIGR03020">
    <property type="entry name" value="EpsA"/>
    <property type="match status" value="1"/>
</dbReference>
<evidence type="ECO:0000256" key="1">
    <source>
        <dbReference type="ARBA" id="ARBA00023015"/>
    </source>
</evidence>
<dbReference type="PRINTS" id="PR00038">
    <property type="entry name" value="HTHLUXR"/>
</dbReference>
<dbReference type="InterPro" id="IPR017470">
    <property type="entry name" value="Tscrpt_reg_EpsA"/>
</dbReference>
<dbReference type="Gene3D" id="1.10.10.10">
    <property type="entry name" value="Winged helix-like DNA-binding domain superfamily/Winged helix DNA-binding domain"/>
    <property type="match status" value="1"/>
</dbReference>
<feature type="domain" description="HTH luxR-type" evidence="4">
    <location>
        <begin position="202"/>
        <end position="267"/>
    </location>
</feature>
<evidence type="ECO:0000313" key="5">
    <source>
        <dbReference type="EMBL" id="OOV09154.1"/>
    </source>
</evidence>
<dbReference type="InterPro" id="IPR000792">
    <property type="entry name" value="Tscrpt_reg_LuxR_C"/>
</dbReference>
<accession>A0A1T1AYF9</accession>
<name>A0A1T1AYF9_RHOFE</name>
<organism evidence="5 6">
    <name type="scientific">Rhodoferax fermentans</name>
    <dbReference type="NCBI Taxonomy" id="28066"/>
    <lineage>
        <taxon>Bacteria</taxon>
        <taxon>Pseudomonadati</taxon>
        <taxon>Pseudomonadota</taxon>
        <taxon>Betaproteobacteria</taxon>
        <taxon>Burkholderiales</taxon>
        <taxon>Comamonadaceae</taxon>
        <taxon>Rhodoferax</taxon>
    </lineage>
</organism>
<dbReference type="SUPFAM" id="SSF46894">
    <property type="entry name" value="C-terminal effector domain of the bipartite response regulators"/>
    <property type="match status" value="1"/>
</dbReference>
<dbReference type="PANTHER" id="PTHR44688:SF16">
    <property type="entry name" value="DNA-BINDING TRANSCRIPTIONAL ACTIVATOR DEVR_DOSR"/>
    <property type="match status" value="1"/>
</dbReference>
<evidence type="ECO:0000313" key="6">
    <source>
        <dbReference type="Proteomes" id="UP000190750"/>
    </source>
</evidence>
<dbReference type="SMART" id="SM00421">
    <property type="entry name" value="HTH_LUXR"/>
    <property type="match status" value="1"/>
</dbReference>
<gene>
    <name evidence="5" type="ORF">RF819_14290</name>
</gene>
<dbReference type="PROSITE" id="PS50043">
    <property type="entry name" value="HTH_LUXR_2"/>
    <property type="match status" value="1"/>
</dbReference>
<keyword evidence="2" id="KW-0238">DNA-binding</keyword>
<keyword evidence="1" id="KW-0805">Transcription regulation</keyword>
<comment type="caution">
    <text evidence="5">The sequence shown here is derived from an EMBL/GenBank/DDBJ whole genome shotgun (WGS) entry which is preliminary data.</text>
</comment>
<sequence length="268" mass="30236">MPQILKQFQLSTPADVLHFHRIVSQAGDVRTHFDLLIWLQGEMQYYLPHEVMVAAWGNFTDGVIQHDVISPMAGARTQHADVDSLKPMLMWIYRHWVDYGRNPCALRVGENGFLPKEKLLQALLGGALKSMRSALVHGLCDERNGIECLYVTFSTRPTYSEADKTNVGVMLPHIDVALRQVSHLPEQPLASGPLNHAQLENTLKPGHNMSTREVEIMFWVALGKTSSDIGRILNISEFTVKNHMQRVFKKLDVINRAQAVSKFKALCT</sequence>
<reference evidence="5 6" key="1">
    <citation type="submission" date="2017-01" db="EMBL/GenBank/DDBJ databases">
        <title>Genome sequencing of Rhodoferax fermentans JCM 7819.</title>
        <authorList>
            <person name="Kim Y.J."/>
            <person name="Farh M.E.-A."/>
            <person name="Yang D.-C."/>
        </authorList>
    </citation>
    <scope>NUCLEOTIDE SEQUENCE [LARGE SCALE GENOMIC DNA]</scope>
    <source>
        <strain evidence="5 6">JCM 7819</strain>
    </source>
</reference>
<dbReference type="GO" id="GO:0006355">
    <property type="term" value="P:regulation of DNA-templated transcription"/>
    <property type="evidence" value="ECO:0007669"/>
    <property type="project" value="InterPro"/>
</dbReference>
<dbReference type="PROSITE" id="PS00622">
    <property type="entry name" value="HTH_LUXR_1"/>
    <property type="match status" value="1"/>
</dbReference>
<keyword evidence="6" id="KW-1185">Reference proteome</keyword>
<dbReference type="PANTHER" id="PTHR44688">
    <property type="entry name" value="DNA-BINDING TRANSCRIPTIONAL ACTIVATOR DEVR_DOSR"/>
    <property type="match status" value="1"/>
</dbReference>
<dbReference type="STRING" id="28066.RF819_14290"/>
<dbReference type="CDD" id="cd06170">
    <property type="entry name" value="LuxR_C_like"/>
    <property type="match status" value="1"/>
</dbReference>